<dbReference type="SUPFAM" id="SSF52540">
    <property type="entry name" value="P-loop containing nucleoside triphosphate hydrolases"/>
    <property type="match status" value="1"/>
</dbReference>
<dbReference type="EMBL" id="ML992505">
    <property type="protein sequence ID" value="KAF2224387.1"/>
    <property type="molecule type" value="Genomic_DNA"/>
</dbReference>
<keyword evidence="2" id="KW-0040">ANK repeat</keyword>
<dbReference type="PROSITE" id="PS50297">
    <property type="entry name" value="ANK_REP_REGION"/>
    <property type="match status" value="4"/>
</dbReference>
<dbReference type="InterPro" id="IPR056884">
    <property type="entry name" value="NPHP3-like_N"/>
</dbReference>
<dbReference type="PANTHER" id="PTHR10039">
    <property type="entry name" value="AMELOGENIN"/>
    <property type="match status" value="1"/>
</dbReference>
<keyword evidence="1" id="KW-0677">Repeat</keyword>
<dbReference type="Gene3D" id="3.40.50.300">
    <property type="entry name" value="P-loop containing nucleotide triphosphate hydrolases"/>
    <property type="match status" value="1"/>
</dbReference>
<dbReference type="InterPro" id="IPR002110">
    <property type="entry name" value="Ankyrin_rpt"/>
</dbReference>
<dbReference type="SUPFAM" id="SSF48403">
    <property type="entry name" value="Ankyrin repeat"/>
    <property type="match status" value="1"/>
</dbReference>
<feature type="repeat" description="ANK" evidence="2">
    <location>
        <begin position="945"/>
        <end position="977"/>
    </location>
</feature>
<evidence type="ECO:0000259" key="4">
    <source>
        <dbReference type="Pfam" id="PF22939"/>
    </source>
</evidence>
<gene>
    <name evidence="6" type="ORF">BDZ85DRAFT_216344</name>
</gene>
<dbReference type="PRINTS" id="PR01415">
    <property type="entry name" value="ANKYRIN"/>
</dbReference>
<reference evidence="7" key="1">
    <citation type="journal article" date="2020" name="Stud. Mycol.">
        <title>101 Dothideomycetes genomes: A test case for predicting lifestyles and emergence of pathogens.</title>
        <authorList>
            <person name="Haridas S."/>
            <person name="Albert R."/>
            <person name="Binder M."/>
            <person name="Bloem J."/>
            <person name="LaButti K."/>
            <person name="Salamov A."/>
            <person name="Andreopoulos B."/>
            <person name="Baker S."/>
            <person name="Barry K."/>
            <person name="Bills G."/>
            <person name="Bluhm B."/>
            <person name="Cannon C."/>
            <person name="Castanera R."/>
            <person name="Culley D."/>
            <person name="Daum C."/>
            <person name="Ezra D."/>
            <person name="Gonzalez J."/>
            <person name="Henrissat B."/>
            <person name="Kuo A."/>
            <person name="Liang C."/>
            <person name="Lipzen A."/>
            <person name="Lutzoni F."/>
            <person name="Magnuson J."/>
            <person name="Mondo S."/>
            <person name="Nolan M."/>
            <person name="Ohm R."/>
            <person name="Pangilinan J."/>
            <person name="Park H.-J."/>
            <person name="Ramirez L."/>
            <person name="Alfaro M."/>
            <person name="Sun H."/>
            <person name="Tritt A."/>
            <person name="Yoshinaga Y."/>
            <person name="Zwiers L.-H."/>
            <person name="Turgeon B."/>
            <person name="Goodwin S."/>
            <person name="Spatafora J."/>
            <person name="Crous P."/>
            <person name="Grigoriev I."/>
        </authorList>
    </citation>
    <scope>NUCLEOTIDE SEQUENCE [LARGE SCALE GENOMIC DNA]</scope>
    <source>
        <strain evidence="7">CECT 20119</strain>
    </source>
</reference>
<evidence type="ECO:0000313" key="7">
    <source>
        <dbReference type="Proteomes" id="UP000799538"/>
    </source>
</evidence>
<dbReference type="Pfam" id="PF24883">
    <property type="entry name" value="NPHP3_N"/>
    <property type="match status" value="1"/>
</dbReference>
<name>A0A6A6GFI6_9PEZI</name>
<evidence type="ECO:0000256" key="3">
    <source>
        <dbReference type="SAM" id="MobiDB-lite"/>
    </source>
</evidence>
<feature type="compositionally biased region" description="Basic and acidic residues" evidence="3">
    <location>
        <begin position="926"/>
        <end position="936"/>
    </location>
</feature>
<evidence type="ECO:0000259" key="5">
    <source>
        <dbReference type="Pfam" id="PF24883"/>
    </source>
</evidence>
<dbReference type="PANTHER" id="PTHR10039:SF15">
    <property type="entry name" value="NACHT DOMAIN-CONTAINING PROTEIN"/>
    <property type="match status" value="1"/>
</dbReference>
<dbReference type="AlphaFoldDB" id="A0A6A6GFI6"/>
<feature type="non-terminal residue" evidence="6">
    <location>
        <position position="1038"/>
    </location>
</feature>
<evidence type="ECO:0000256" key="1">
    <source>
        <dbReference type="ARBA" id="ARBA00022737"/>
    </source>
</evidence>
<evidence type="ECO:0000256" key="2">
    <source>
        <dbReference type="PROSITE-ProRule" id="PRU00023"/>
    </source>
</evidence>
<dbReference type="SMART" id="SM00248">
    <property type="entry name" value="ANK"/>
    <property type="match status" value="8"/>
</dbReference>
<feature type="region of interest" description="Disordered" evidence="3">
    <location>
        <begin position="916"/>
        <end position="943"/>
    </location>
</feature>
<feature type="domain" description="Nephrocystin 3-like N-terminal" evidence="5">
    <location>
        <begin position="275"/>
        <end position="433"/>
    </location>
</feature>
<feature type="domain" description="GPI inositol-deacylase winged helix" evidence="4">
    <location>
        <begin position="544"/>
        <end position="618"/>
    </location>
</feature>
<feature type="repeat" description="ANK" evidence="2">
    <location>
        <begin position="1010"/>
        <end position="1038"/>
    </location>
</feature>
<dbReference type="PROSITE" id="PS50088">
    <property type="entry name" value="ANK_REPEAT"/>
    <property type="match status" value="5"/>
</dbReference>
<sequence length="1038" mass="113623">MVVAGRNCLLSCSFTDRLSVSFSFGVFRSFLFARAWVRAMDPLSVTASIIAILTLTHNVGQHLNGVRDAPRDCEQCAIEIANLVGPLTQLKVLAQQAQAAGGSPWLEQLSGLNVKGGVIDQYAQALHLLQEKVKVGDSVDRVKARLVWPFQKKEVENILQRMERLKSLITLALTMDHRQRSEDIKEDTAVIRAGLTPLQAQTSAIGVGVQSLQTDTTSIVATASAIQNALPPLQASSAAYMDAHSRQQHEAILKWLHPVDASAVLYGHLSQRQEGTCQWFFDSMLYKDWQSGAQKTLFCPGIPGAGKTTLAAAIIDHLKRHVLSNVSECAYIFCNYKSEAEQTLPNLLAGLLQQVVRNRPDAMGPVAELHNKGGEPTSTEYGQALLRVCSATTTTYLIIDALDECSDTVRDPLLDIVSRLQANHDVRLLCTSRLIPDVEERFQDCPQISILADSADVRKYLESQSLPKCVRRDPGLQDQVYADIVASADGIFLLARLHVDSLRAQRTPNMVRDTLEQLSKGSNALEMAYEKALDRIEGQLKEDSMLAKRVICWISYAQRPLTVEELITALAVKAGDTTLDKGNCVPAEDVVSVCAGLVAVDDQTGIVRLVHLTAQEFFARIRNQWYPRAELEVATTCWTYLTFDGLLDQCLQEFGYTPPSDDFFKYVREHCVDHILPVEAELVCLTLKSLQNQALLRRMWQVGVGQDYRMFGMFGMREDMALSRKALHFAARHGLVHTMEEIIRRDPGLGSAYIDSVDSEGSTPLVLALQAGHEASARILLREGASIHLPIRLPGEVRASNALEAASQSCSEEMVRFLIDAGAVVNMPGRSYRGNCLQRASRRGHVGIVRLLLEGGSHVNADLCPSTRYGGTALALASEAGHEAIVDLLLKSGAHVDGRVSVDPPGPMLVSSVAFDPQDDSVQNPRDPETPFHNEDSSISGRPTIDRVPLVAALFKRHEGVARQLLDAGADIELIDEVFGTALQCAASSGNFAIVELLIEKGADINRANSYGTALQQAARDGHLEVVKLLIEKGADMD</sequence>
<dbReference type="Gene3D" id="1.25.40.20">
    <property type="entry name" value="Ankyrin repeat-containing domain"/>
    <property type="match status" value="2"/>
</dbReference>
<dbReference type="InterPro" id="IPR054471">
    <property type="entry name" value="GPIID_WHD"/>
</dbReference>
<keyword evidence="7" id="KW-1185">Reference proteome</keyword>
<proteinExistence type="predicted"/>
<protein>
    <submittedName>
        <fullName evidence="6">Uncharacterized protein</fullName>
    </submittedName>
</protein>
<dbReference type="InterPro" id="IPR027417">
    <property type="entry name" value="P-loop_NTPase"/>
</dbReference>
<feature type="repeat" description="ANK" evidence="2">
    <location>
        <begin position="981"/>
        <end position="1010"/>
    </location>
</feature>
<organism evidence="6 7">
    <name type="scientific">Elsinoe ampelina</name>
    <dbReference type="NCBI Taxonomy" id="302913"/>
    <lineage>
        <taxon>Eukaryota</taxon>
        <taxon>Fungi</taxon>
        <taxon>Dikarya</taxon>
        <taxon>Ascomycota</taxon>
        <taxon>Pezizomycotina</taxon>
        <taxon>Dothideomycetes</taxon>
        <taxon>Dothideomycetidae</taxon>
        <taxon>Myriangiales</taxon>
        <taxon>Elsinoaceae</taxon>
        <taxon>Elsinoe</taxon>
    </lineage>
</organism>
<dbReference type="InterPro" id="IPR036770">
    <property type="entry name" value="Ankyrin_rpt-contain_sf"/>
</dbReference>
<accession>A0A6A6GFI6</accession>
<feature type="repeat" description="ANK" evidence="2">
    <location>
        <begin position="869"/>
        <end position="901"/>
    </location>
</feature>
<dbReference type="Proteomes" id="UP000799538">
    <property type="component" value="Unassembled WGS sequence"/>
</dbReference>
<dbReference type="Pfam" id="PF00023">
    <property type="entry name" value="Ank"/>
    <property type="match status" value="1"/>
</dbReference>
<dbReference type="Pfam" id="PF22939">
    <property type="entry name" value="WHD_GPIID"/>
    <property type="match status" value="1"/>
</dbReference>
<dbReference type="OrthoDB" id="195446at2759"/>
<evidence type="ECO:0000313" key="6">
    <source>
        <dbReference type="EMBL" id="KAF2224387.1"/>
    </source>
</evidence>
<feature type="repeat" description="ANK" evidence="2">
    <location>
        <begin position="760"/>
        <end position="792"/>
    </location>
</feature>
<dbReference type="Pfam" id="PF12796">
    <property type="entry name" value="Ank_2"/>
    <property type="match status" value="2"/>
</dbReference>